<dbReference type="eggNOG" id="COG0558">
    <property type="taxonomic scope" value="Bacteria"/>
</dbReference>
<evidence type="ECO:0000313" key="4">
    <source>
        <dbReference type="EMBL" id="ANN20226.1"/>
    </source>
</evidence>
<dbReference type="PROSITE" id="PS00379">
    <property type="entry name" value="CDP_ALCOHOL_P_TRANSF"/>
    <property type="match status" value="1"/>
</dbReference>
<keyword evidence="3" id="KW-1133">Transmembrane helix</keyword>
<protein>
    <submittedName>
        <fullName evidence="4">CDP-alcohol phosphatidyltransferase</fullName>
    </submittedName>
</protein>
<accession>A0A193C6K4</accession>
<dbReference type="KEGG" id="aori:SD37_34620"/>
<keyword evidence="3" id="KW-0812">Transmembrane</keyword>
<name>A0A193C6K4_AMYOR</name>
<dbReference type="InterPro" id="IPR043130">
    <property type="entry name" value="CDP-OH_PTrfase_TM_dom"/>
</dbReference>
<keyword evidence="3" id="KW-0472">Membrane</keyword>
<feature type="transmembrane region" description="Helical" evidence="3">
    <location>
        <begin position="196"/>
        <end position="214"/>
    </location>
</feature>
<dbReference type="RefSeq" id="WP_044856304.1">
    <property type="nucleotide sequence ID" value="NZ_CP016174.1"/>
</dbReference>
<keyword evidence="1 2" id="KW-0808">Transferase</keyword>
<evidence type="ECO:0000256" key="3">
    <source>
        <dbReference type="SAM" id="Phobius"/>
    </source>
</evidence>
<dbReference type="GO" id="GO:0016780">
    <property type="term" value="F:phosphotransferase activity, for other substituted phosphate groups"/>
    <property type="evidence" value="ECO:0007669"/>
    <property type="project" value="InterPro"/>
</dbReference>
<dbReference type="Proteomes" id="UP000093695">
    <property type="component" value="Chromosome"/>
</dbReference>
<evidence type="ECO:0000256" key="2">
    <source>
        <dbReference type="RuleBase" id="RU003750"/>
    </source>
</evidence>
<dbReference type="GO" id="GO:0008654">
    <property type="term" value="P:phospholipid biosynthetic process"/>
    <property type="evidence" value="ECO:0007669"/>
    <property type="project" value="InterPro"/>
</dbReference>
<reference evidence="4 5" key="1">
    <citation type="journal article" date="2015" name="Genome Announc.">
        <title>Draft Genome Sequence of Norvancomycin-Producing Strain Amycolatopsis orientalis CPCC200066.</title>
        <authorList>
            <person name="Lei X."/>
            <person name="Yuan F."/>
            <person name="Shi Y."/>
            <person name="Li X."/>
            <person name="Wang L."/>
            <person name="Hong B."/>
        </authorList>
    </citation>
    <scope>NUCLEOTIDE SEQUENCE [LARGE SCALE GENOMIC DNA]</scope>
    <source>
        <strain evidence="4 5">B-37</strain>
    </source>
</reference>
<keyword evidence="5" id="KW-1185">Reference proteome</keyword>
<gene>
    <name evidence="4" type="ORF">SD37_34620</name>
</gene>
<feature type="transmembrane region" description="Helical" evidence="3">
    <location>
        <begin position="32"/>
        <end position="50"/>
    </location>
</feature>
<dbReference type="InterPro" id="IPR000462">
    <property type="entry name" value="CDP-OH_P_trans"/>
</dbReference>
<sequence length="242" mass="25210">MINPGVFLGVLVQLALLGGLDAVVGLGPLGWIAGAVYGVAVGGFLTYGLNRSTARSLGPADAVTLGRSALVGCVTALVVDTAGREIAAMVVIASVALALDAVDGQVARRTGTVSPLGARFDMEVDAYLILILSVTVAQSLGPWVLTIGAMRYVFVAASRLWPWLNNPLPSSMARKTVAAVQGIVLVTAASTLLPLWTAYAVTLGALGLLTWSFGRDTWWLLEQHAFSTAPVEPRRRVTADVA</sequence>
<dbReference type="InterPro" id="IPR048254">
    <property type="entry name" value="CDP_ALCOHOL_P_TRANSF_CS"/>
</dbReference>
<dbReference type="AlphaFoldDB" id="A0A193C6K4"/>
<feature type="transmembrane region" description="Helical" evidence="3">
    <location>
        <begin position="127"/>
        <end position="154"/>
    </location>
</feature>
<dbReference type="GO" id="GO:0016020">
    <property type="term" value="C:membrane"/>
    <property type="evidence" value="ECO:0007669"/>
    <property type="project" value="InterPro"/>
</dbReference>
<proteinExistence type="inferred from homology"/>
<dbReference type="Pfam" id="PF01066">
    <property type="entry name" value="CDP-OH_P_transf"/>
    <property type="match status" value="1"/>
</dbReference>
<dbReference type="EMBL" id="CP016174">
    <property type="protein sequence ID" value="ANN20226.1"/>
    <property type="molecule type" value="Genomic_DNA"/>
</dbReference>
<organism evidence="4 5">
    <name type="scientific">Amycolatopsis orientalis</name>
    <name type="common">Nocardia orientalis</name>
    <dbReference type="NCBI Taxonomy" id="31958"/>
    <lineage>
        <taxon>Bacteria</taxon>
        <taxon>Bacillati</taxon>
        <taxon>Actinomycetota</taxon>
        <taxon>Actinomycetes</taxon>
        <taxon>Pseudonocardiales</taxon>
        <taxon>Pseudonocardiaceae</taxon>
        <taxon>Amycolatopsis</taxon>
    </lineage>
</organism>
<dbReference type="STRING" id="31958.SD37_34620"/>
<evidence type="ECO:0000256" key="1">
    <source>
        <dbReference type="ARBA" id="ARBA00022679"/>
    </source>
</evidence>
<comment type="similarity">
    <text evidence="2">Belongs to the CDP-alcohol phosphatidyltransferase class-I family.</text>
</comment>
<dbReference type="Gene3D" id="1.20.120.1760">
    <property type="match status" value="1"/>
</dbReference>
<evidence type="ECO:0000313" key="5">
    <source>
        <dbReference type="Proteomes" id="UP000093695"/>
    </source>
</evidence>